<evidence type="ECO:0000313" key="2">
    <source>
        <dbReference type="Proteomes" id="UP001149821"/>
    </source>
</evidence>
<evidence type="ECO:0000313" key="1">
    <source>
        <dbReference type="EMBL" id="MDD1780571.1"/>
    </source>
</evidence>
<comment type="caution">
    <text evidence="1">The sequence shown here is derived from an EMBL/GenBank/DDBJ whole genome shotgun (WGS) entry which is preliminary data.</text>
</comment>
<dbReference type="EMBL" id="JAJUBB010000003">
    <property type="protein sequence ID" value="MDD1780571.1"/>
    <property type="molecule type" value="Genomic_DNA"/>
</dbReference>
<organism evidence="1 2">
    <name type="scientific">Enterovibrio qingdaonensis</name>
    <dbReference type="NCBI Taxonomy" id="2899818"/>
    <lineage>
        <taxon>Bacteria</taxon>
        <taxon>Pseudomonadati</taxon>
        <taxon>Pseudomonadota</taxon>
        <taxon>Gammaproteobacteria</taxon>
        <taxon>Vibrionales</taxon>
        <taxon>Vibrionaceae</taxon>
        <taxon>Enterovibrio</taxon>
    </lineage>
</organism>
<protein>
    <recommendedName>
        <fullName evidence="3">DUF4145 domain-containing protein</fullName>
    </recommendedName>
</protein>
<reference evidence="1" key="1">
    <citation type="submission" date="2021-12" db="EMBL/GenBank/DDBJ databases">
        <title>Enterovibrio ZSDZ35 sp. nov. and Enterovibrio ZSDZ42 sp. nov., isolated from coastal seawater in Qingdao.</title>
        <authorList>
            <person name="Zhang P."/>
        </authorList>
    </citation>
    <scope>NUCLEOTIDE SEQUENCE</scope>
    <source>
        <strain evidence="1">ZSDZ35</strain>
    </source>
</reference>
<dbReference type="Proteomes" id="UP001149821">
    <property type="component" value="Unassembled WGS sequence"/>
</dbReference>
<name>A0ABT5QJV6_9GAMM</name>
<evidence type="ECO:0008006" key="3">
    <source>
        <dbReference type="Google" id="ProtNLM"/>
    </source>
</evidence>
<keyword evidence="2" id="KW-1185">Reference proteome</keyword>
<accession>A0ABT5QJV6</accession>
<dbReference type="RefSeq" id="WP_274140669.1">
    <property type="nucleotide sequence ID" value="NZ_JAJUBB010000003.1"/>
</dbReference>
<sequence>MQSDSHTLIDIPFNFRHTCWFCGEPSSRSLNFPRKANKNVEHALLAIPACKECDSIKYSRDITSIWRLRASIKQALITKYTKHLAIGENWTKQELIESEFSGSILGGFGQSAWEMYEIAKQRIAYQGWPLSVSELPFDTFDDTSGFDFNGTRYASLSTCIDFFVSATDVDKDLLTQLVEIVTPERFDYALKIAKLNKRISYARRAQIIDDITEQEAEKREAALSQSAIDHAVEEVTVSGAVAPAFAIQWAMEKGVKTLPELCPLEDDYFDDFQHLGGAAAFASYNGLQLYLQAREDAGWVESSDPNRDLW</sequence>
<proteinExistence type="predicted"/>
<gene>
    <name evidence="1" type="ORF">LRP49_05085</name>
</gene>